<reference evidence="6 7" key="1">
    <citation type="submission" date="2020-04" db="EMBL/GenBank/DDBJ databases">
        <title>Ferrimonas sp. S7 isolated from sea water.</title>
        <authorList>
            <person name="Bae S.S."/>
            <person name="Baek K."/>
        </authorList>
    </citation>
    <scope>NUCLEOTIDE SEQUENCE [LARGE SCALE GENOMIC DNA]</scope>
    <source>
        <strain evidence="6 7">S7</strain>
    </source>
</reference>
<dbReference type="RefSeq" id="WP_168659404.1">
    <property type="nucleotide sequence ID" value="NZ_CP051180.1"/>
</dbReference>
<keyword evidence="7" id="KW-1185">Reference proteome</keyword>
<keyword evidence="2" id="KW-0812">Transmembrane</keyword>
<dbReference type="GO" id="GO:0016020">
    <property type="term" value="C:membrane"/>
    <property type="evidence" value="ECO:0007669"/>
    <property type="project" value="UniProtKB-SubCell"/>
</dbReference>
<keyword evidence="3" id="KW-1133">Transmembrane helix</keyword>
<evidence type="ECO:0000313" key="7">
    <source>
        <dbReference type="Proteomes" id="UP000501602"/>
    </source>
</evidence>
<dbReference type="KEGG" id="fes:HER31_04100"/>
<comment type="subcellular location">
    <subcellularLocation>
        <location evidence="1">Membrane</location>
        <topology evidence="1">Multi-pass membrane protein</topology>
    </subcellularLocation>
</comment>
<dbReference type="EMBL" id="CP051180">
    <property type="protein sequence ID" value="QIZ76144.1"/>
    <property type="molecule type" value="Genomic_DNA"/>
</dbReference>
<evidence type="ECO:0000256" key="1">
    <source>
        <dbReference type="ARBA" id="ARBA00004141"/>
    </source>
</evidence>
<evidence type="ECO:0000256" key="2">
    <source>
        <dbReference type="ARBA" id="ARBA00022692"/>
    </source>
</evidence>
<dbReference type="Pfam" id="PF05154">
    <property type="entry name" value="TM2"/>
    <property type="match status" value="1"/>
</dbReference>
<evidence type="ECO:0000313" key="6">
    <source>
        <dbReference type="EMBL" id="QIZ76144.1"/>
    </source>
</evidence>
<dbReference type="AlphaFoldDB" id="A0A6H1UAS8"/>
<keyword evidence="4" id="KW-0472">Membrane</keyword>
<sequence>MSRLTCPHCNHSTLDHLALCQHCKTALHLEALAGVDPHVRVRSQYLAQRYSMILGTFGVHKFYLGEPLRGSLYLAFSWTLVPTVLGIIDSIKMAKMDSEQFEQRWCAHS</sequence>
<proteinExistence type="predicted"/>
<dbReference type="Proteomes" id="UP000501602">
    <property type="component" value="Chromosome"/>
</dbReference>
<gene>
    <name evidence="6" type="ORF">HER31_04100</name>
</gene>
<evidence type="ECO:0000259" key="5">
    <source>
        <dbReference type="Pfam" id="PF05154"/>
    </source>
</evidence>
<evidence type="ECO:0000256" key="4">
    <source>
        <dbReference type="ARBA" id="ARBA00023136"/>
    </source>
</evidence>
<name>A0A6H1UAS8_9GAMM</name>
<dbReference type="InterPro" id="IPR007829">
    <property type="entry name" value="TM2"/>
</dbReference>
<accession>A0A6H1UAS8</accession>
<evidence type="ECO:0000256" key="3">
    <source>
        <dbReference type="ARBA" id="ARBA00022989"/>
    </source>
</evidence>
<feature type="domain" description="TM2" evidence="5">
    <location>
        <begin position="43"/>
        <end position="91"/>
    </location>
</feature>
<organism evidence="6 7">
    <name type="scientific">Ferrimonas lipolytica</name>
    <dbReference type="NCBI Taxonomy" id="2724191"/>
    <lineage>
        <taxon>Bacteria</taxon>
        <taxon>Pseudomonadati</taxon>
        <taxon>Pseudomonadota</taxon>
        <taxon>Gammaproteobacteria</taxon>
        <taxon>Alteromonadales</taxon>
        <taxon>Ferrimonadaceae</taxon>
        <taxon>Ferrimonas</taxon>
    </lineage>
</organism>
<protein>
    <submittedName>
        <fullName evidence="6">TM2 domain-containing protein</fullName>
    </submittedName>
</protein>